<reference evidence="1" key="1">
    <citation type="submission" date="2013-12" db="EMBL/GenBank/DDBJ databases">
        <title>The Genome Sequence of Aphanomyces invadans NJM9701.</title>
        <authorList>
            <consortium name="The Broad Institute Genomics Platform"/>
            <person name="Russ C."/>
            <person name="Tyler B."/>
            <person name="van West P."/>
            <person name="Dieguez-Uribeondo J."/>
            <person name="Young S.K."/>
            <person name="Zeng Q."/>
            <person name="Gargeya S."/>
            <person name="Fitzgerald M."/>
            <person name="Abouelleil A."/>
            <person name="Alvarado L."/>
            <person name="Chapman S.B."/>
            <person name="Gainer-Dewar J."/>
            <person name="Goldberg J."/>
            <person name="Griggs A."/>
            <person name="Gujja S."/>
            <person name="Hansen M."/>
            <person name="Howarth C."/>
            <person name="Imamovic A."/>
            <person name="Ireland A."/>
            <person name="Larimer J."/>
            <person name="McCowan C."/>
            <person name="Murphy C."/>
            <person name="Pearson M."/>
            <person name="Poon T.W."/>
            <person name="Priest M."/>
            <person name="Roberts A."/>
            <person name="Saif S."/>
            <person name="Shea T."/>
            <person name="Sykes S."/>
            <person name="Wortman J."/>
            <person name="Nusbaum C."/>
            <person name="Birren B."/>
        </authorList>
    </citation>
    <scope>NUCLEOTIDE SEQUENCE [LARGE SCALE GENOMIC DNA]</scope>
    <source>
        <strain evidence="1">NJM9701</strain>
    </source>
</reference>
<sequence>MSHGTFLRKVGEVVQSRLNLGYGVPNLTPAGQLVVKKGIRSPTSSYSPITRALVQVLPGMWMSAGLVESKVPRRWIGSSREPIVLLSWTGELDASPSPQCESENAACYPLTRDDNSRIDVERTAGTSLSTIG</sequence>
<dbReference type="RefSeq" id="XP_008879740.1">
    <property type="nucleotide sequence ID" value="XM_008881518.1"/>
</dbReference>
<protein>
    <submittedName>
        <fullName evidence="1">Uncharacterized protein</fullName>
    </submittedName>
</protein>
<evidence type="ECO:0000313" key="1">
    <source>
        <dbReference type="EMBL" id="ETV91621.1"/>
    </source>
</evidence>
<accession>A0A024TDF4</accession>
<gene>
    <name evidence="1" type="ORF">H310_13871</name>
</gene>
<proteinExistence type="predicted"/>
<dbReference type="AlphaFoldDB" id="A0A024TDF4"/>
<dbReference type="EMBL" id="KI914008">
    <property type="protein sequence ID" value="ETV91621.1"/>
    <property type="molecule type" value="Genomic_DNA"/>
</dbReference>
<organism evidence="1">
    <name type="scientific">Aphanomyces invadans</name>
    <dbReference type="NCBI Taxonomy" id="157072"/>
    <lineage>
        <taxon>Eukaryota</taxon>
        <taxon>Sar</taxon>
        <taxon>Stramenopiles</taxon>
        <taxon>Oomycota</taxon>
        <taxon>Saprolegniomycetes</taxon>
        <taxon>Saprolegniales</taxon>
        <taxon>Verrucalvaceae</taxon>
        <taxon>Aphanomyces</taxon>
    </lineage>
</organism>
<dbReference type="GeneID" id="20090921"/>
<name>A0A024TDF4_9STRA</name>
<dbReference type="VEuPathDB" id="FungiDB:H310_13871"/>